<evidence type="ECO:0000256" key="1">
    <source>
        <dbReference type="SAM" id="MobiDB-lite"/>
    </source>
</evidence>
<proteinExistence type="predicted"/>
<keyword evidence="3" id="KW-1185">Reference proteome</keyword>
<accession>A0ABN7T185</accession>
<name>A0ABN7T185_OIKDI</name>
<reference evidence="2 3" key="1">
    <citation type="submission" date="2021-04" db="EMBL/GenBank/DDBJ databases">
        <authorList>
            <person name="Bliznina A."/>
        </authorList>
    </citation>
    <scope>NUCLEOTIDE SEQUENCE [LARGE SCALE GENOMIC DNA]</scope>
</reference>
<gene>
    <name evidence="2" type="ORF">OKIOD_LOCUS14659</name>
</gene>
<feature type="compositionally biased region" description="Polar residues" evidence="1">
    <location>
        <begin position="1"/>
        <end position="11"/>
    </location>
</feature>
<organism evidence="2 3">
    <name type="scientific">Oikopleura dioica</name>
    <name type="common">Tunicate</name>
    <dbReference type="NCBI Taxonomy" id="34765"/>
    <lineage>
        <taxon>Eukaryota</taxon>
        <taxon>Metazoa</taxon>
        <taxon>Chordata</taxon>
        <taxon>Tunicata</taxon>
        <taxon>Appendicularia</taxon>
        <taxon>Copelata</taxon>
        <taxon>Oikopleuridae</taxon>
        <taxon>Oikopleura</taxon>
    </lineage>
</organism>
<evidence type="ECO:0000313" key="2">
    <source>
        <dbReference type="EMBL" id="CAG5111605.1"/>
    </source>
</evidence>
<sequence>MPNTNESSTPPRFTDEPDLTVSSSQVSEVEYPRMETTGRPRERESGTRARSFSAERVLNAEPVQFGRAVPILGEQVDARSRRACRLDSYLLLRGNQLGPVNRRAHIEALRLEDDILLGRYLAFDSDIEKGNYTVSLITRKGRCFRLGK</sequence>
<dbReference type="Proteomes" id="UP001158576">
    <property type="component" value="Chromosome 2"/>
</dbReference>
<feature type="region of interest" description="Disordered" evidence="1">
    <location>
        <begin position="1"/>
        <end position="53"/>
    </location>
</feature>
<feature type="compositionally biased region" description="Basic and acidic residues" evidence="1">
    <location>
        <begin position="30"/>
        <end position="47"/>
    </location>
</feature>
<evidence type="ECO:0000313" key="3">
    <source>
        <dbReference type="Proteomes" id="UP001158576"/>
    </source>
</evidence>
<dbReference type="EMBL" id="OU015567">
    <property type="protein sequence ID" value="CAG5111605.1"/>
    <property type="molecule type" value="Genomic_DNA"/>
</dbReference>
<protein>
    <submittedName>
        <fullName evidence="2">Oidioi.mRNA.OKI2018_I69.chr2.g5894.t1.cds</fullName>
    </submittedName>
</protein>